<dbReference type="RefSeq" id="WP_186922842.1">
    <property type="nucleotide sequence ID" value="NZ_JACOFW010000010.1"/>
</dbReference>
<evidence type="ECO:0000313" key="4">
    <source>
        <dbReference type="Proteomes" id="UP000648257"/>
    </source>
</evidence>
<evidence type="ECO:0000259" key="2">
    <source>
        <dbReference type="Pfam" id="PF14341"/>
    </source>
</evidence>
<accession>A0ABR6X541</accession>
<gene>
    <name evidence="3" type="ORF">H8K52_10420</name>
</gene>
<feature type="domain" description="Type 4 fimbrial biogenesis protein PilX N-terminal" evidence="2">
    <location>
        <begin position="10"/>
        <end position="59"/>
    </location>
</feature>
<keyword evidence="1" id="KW-1133">Transmembrane helix</keyword>
<dbReference type="EMBL" id="JACOFW010000010">
    <property type="protein sequence ID" value="MBC3807758.1"/>
    <property type="molecule type" value="Genomic_DNA"/>
</dbReference>
<protein>
    <recommendedName>
        <fullName evidence="2">Type 4 fimbrial biogenesis protein PilX N-terminal domain-containing protein</fullName>
    </recommendedName>
</protein>
<keyword evidence="4" id="KW-1185">Reference proteome</keyword>
<keyword evidence="1" id="KW-0472">Membrane</keyword>
<name>A0ABR6X541_9BURK</name>
<comment type="caution">
    <text evidence="3">The sequence shown here is derived from an EMBL/GenBank/DDBJ whole genome shotgun (WGS) entry which is preliminary data.</text>
</comment>
<feature type="transmembrane region" description="Helical" evidence="1">
    <location>
        <begin position="12"/>
        <end position="32"/>
    </location>
</feature>
<evidence type="ECO:0000313" key="3">
    <source>
        <dbReference type="EMBL" id="MBC3807758.1"/>
    </source>
</evidence>
<organism evidence="3 4">
    <name type="scientific">Undibacterium seohonense</name>
    <dbReference type="NCBI Taxonomy" id="1344950"/>
    <lineage>
        <taxon>Bacteria</taxon>
        <taxon>Pseudomonadati</taxon>
        <taxon>Pseudomonadota</taxon>
        <taxon>Betaproteobacteria</taxon>
        <taxon>Burkholderiales</taxon>
        <taxon>Oxalobacteraceae</taxon>
        <taxon>Undibacterium</taxon>
    </lineage>
</organism>
<evidence type="ECO:0000256" key="1">
    <source>
        <dbReference type="SAM" id="Phobius"/>
    </source>
</evidence>
<proteinExistence type="predicted"/>
<dbReference type="InterPro" id="IPR025746">
    <property type="entry name" value="PilX_N_dom"/>
</dbReference>
<reference evidence="3 4" key="1">
    <citation type="submission" date="2020-08" db="EMBL/GenBank/DDBJ databases">
        <title>Novel species isolated from subtropical streams in China.</title>
        <authorList>
            <person name="Lu H."/>
        </authorList>
    </citation>
    <scope>NUCLEOTIDE SEQUENCE [LARGE SCALE GENOMIC DNA]</scope>
    <source>
        <strain evidence="3 4">KACC 16656</strain>
    </source>
</reference>
<dbReference type="Pfam" id="PF14341">
    <property type="entry name" value="PilX_N"/>
    <property type="match status" value="1"/>
</dbReference>
<dbReference type="Proteomes" id="UP000648257">
    <property type="component" value="Unassembled WGS sequence"/>
</dbReference>
<sequence>MRFDFRRKQSGFVLAVSMIFLVVMTMLAVTSIKKATLDEKVSFNLRAQDLAFQAAERALRFCESMLFLTPGNSKMCKKRVGDDNDPKVPGNATDVMLGFPMQWANMDNWKDVPGPNSAIRLSGLDSVPGVAAQPQCMLERWDVPGDRPDRDTSNPWVITARGVGSVNTGVVWLQAVIRCGNY</sequence>
<keyword evidence="1" id="KW-0812">Transmembrane</keyword>